<reference evidence="3 4" key="1">
    <citation type="submission" date="2019-02" db="EMBL/GenBank/DDBJ databases">
        <title>Deep-cultivation of Planctomycetes and their phenomic and genomic characterization uncovers novel biology.</title>
        <authorList>
            <person name="Wiegand S."/>
            <person name="Jogler M."/>
            <person name="Boedeker C."/>
            <person name="Pinto D."/>
            <person name="Vollmers J."/>
            <person name="Rivas-Marin E."/>
            <person name="Kohn T."/>
            <person name="Peeters S.H."/>
            <person name="Heuer A."/>
            <person name="Rast P."/>
            <person name="Oberbeckmann S."/>
            <person name="Bunk B."/>
            <person name="Jeske O."/>
            <person name="Meyerdierks A."/>
            <person name="Storesund J.E."/>
            <person name="Kallscheuer N."/>
            <person name="Luecker S."/>
            <person name="Lage O.M."/>
            <person name="Pohl T."/>
            <person name="Merkel B.J."/>
            <person name="Hornburger P."/>
            <person name="Mueller R.-W."/>
            <person name="Bruemmer F."/>
            <person name="Labrenz M."/>
            <person name="Spormann A.M."/>
            <person name="Op Den Camp H."/>
            <person name="Overmann J."/>
            <person name="Amann R."/>
            <person name="Jetten M.S.M."/>
            <person name="Mascher T."/>
            <person name="Medema M.H."/>
            <person name="Devos D.P."/>
            <person name="Kaster A.-K."/>
            <person name="Ovreas L."/>
            <person name="Rohde M."/>
            <person name="Galperin M.Y."/>
            <person name="Jogler C."/>
        </authorList>
    </citation>
    <scope>NUCLEOTIDE SEQUENCE [LARGE SCALE GENOMIC DNA]</scope>
    <source>
        <strain evidence="3 4">Pla100</strain>
    </source>
</reference>
<evidence type="ECO:0000259" key="2">
    <source>
        <dbReference type="PROSITE" id="PS50975"/>
    </source>
</evidence>
<dbReference type="EMBL" id="SJPM01000002">
    <property type="protein sequence ID" value="TWU02105.1"/>
    <property type="molecule type" value="Genomic_DNA"/>
</dbReference>
<dbReference type="PROSITE" id="PS50975">
    <property type="entry name" value="ATP_GRASP"/>
    <property type="match status" value="1"/>
</dbReference>
<dbReference type="RefSeq" id="WP_197167787.1">
    <property type="nucleotide sequence ID" value="NZ_SJPM01000002.1"/>
</dbReference>
<dbReference type="PIRSF" id="PIRSF016766">
    <property type="entry name" value="UCP016766_ATPgrasp"/>
    <property type="match status" value="1"/>
</dbReference>
<dbReference type="InterPro" id="IPR003806">
    <property type="entry name" value="ATP-grasp_PylC-type"/>
</dbReference>
<dbReference type="InterPro" id="IPR040803">
    <property type="entry name" value="MfnD_preATP-grasp"/>
</dbReference>
<dbReference type="Gene3D" id="3.40.50.11770">
    <property type="match status" value="1"/>
</dbReference>
<dbReference type="GO" id="GO:0005524">
    <property type="term" value="F:ATP binding"/>
    <property type="evidence" value="ECO:0007669"/>
    <property type="project" value="UniProtKB-UniRule"/>
</dbReference>
<keyword evidence="1" id="KW-0547">Nucleotide-binding</keyword>
<name>A0A5C6AQ76_9BACT</name>
<keyword evidence="4" id="KW-1185">Reference proteome</keyword>
<dbReference type="Gene3D" id="2.30.36.100">
    <property type="match status" value="1"/>
</dbReference>
<feature type="domain" description="ATP-grasp" evidence="2">
    <location>
        <begin position="133"/>
        <end position="331"/>
    </location>
</feature>
<gene>
    <name evidence="3" type="ORF">Pla100_18450</name>
</gene>
<dbReference type="GO" id="GO:0046872">
    <property type="term" value="F:metal ion binding"/>
    <property type="evidence" value="ECO:0007669"/>
    <property type="project" value="InterPro"/>
</dbReference>
<organism evidence="3 4">
    <name type="scientific">Neorhodopirellula pilleata</name>
    <dbReference type="NCBI Taxonomy" id="2714738"/>
    <lineage>
        <taxon>Bacteria</taxon>
        <taxon>Pseudomonadati</taxon>
        <taxon>Planctomycetota</taxon>
        <taxon>Planctomycetia</taxon>
        <taxon>Pirellulales</taxon>
        <taxon>Pirellulaceae</taxon>
        <taxon>Neorhodopirellula</taxon>
    </lineage>
</organism>
<proteinExistence type="predicted"/>
<protein>
    <submittedName>
        <fullName evidence="3">Carbamoyl phosphate synthase-like protein</fullName>
    </submittedName>
</protein>
<evidence type="ECO:0000256" key="1">
    <source>
        <dbReference type="PROSITE-ProRule" id="PRU00409"/>
    </source>
</evidence>
<dbReference type="Pfam" id="PF02655">
    <property type="entry name" value="ATP-grasp_3"/>
    <property type="match status" value="1"/>
</dbReference>
<evidence type="ECO:0000313" key="4">
    <source>
        <dbReference type="Proteomes" id="UP000316213"/>
    </source>
</evidence>
<dbReference type="Gene3D" id="3.30.470.20">
    <property type="entry name" value="ATP-grasp fold, B domain"/>
    <property type="match status" value="1"/>
</dbReference>
<dbReference type="InterPro" id="IPR024710">
    <property type="entry name" value="MfnD"/>
</dbReference>
<accession>A0A5C6AQ76</accession>
<dbReference type="Proteomes" id="UP000316213">
    <property type="component" value="Unassembled WGS sequence"/>
</dbReference>
<keyword evidence="1" id="KW-0067">ATP-binding</keyword>
<comment type="caution">
    <text evidence="3">The sequence shown here is derived from an EMBL/GenBank/DDBJ whole genome shotgun (WGS) entry which is preliminary data.</text>
</comment>
<evidence type="ECO:0000313" key="3">
    <source>
        <dbReference type="EMBL" id="TWU02105.1"/>
    </source>
</evidence>
<dbReference type="InterPro" id="IPR011761">
    <property type="entry name" value="ATP-grasp"/>
</dbReference>
<dbReference type="SUPFAM" id="SSF56059">
    <property type="entry name" value="Glutathione synthetase ATP-binding domain-like"/>
    <property type="match status" value="1"/>
</dbReference>
<dbReference type="AlphaFoldDB" id="A0A5C6AQ76"/>
<dbReference type="Pfam" id="PF18301">
    <property type="entry name" value="preATP-grasp_3"/>
    <property type="match status" value="1"/>
</dbReference>
<sequence length="362" mass="39919">MKTLFVAEFLCGGGMFDTPVERIPKSLFCEGAAMWRALIDDLSAWGNVVTPIDPRLSLTLPNRNVTAVPMPLDALPWHDWIDAAKRSDAAVLIVPETDHLLIQAVTQLRAAGIEVLAVSNAALRLTSDKWQTAKWLHREGIPHPETWAIEPDSHLPVRSHPRSTLARLVTDGFVVKPRDGCGALDMRSYTDLDQALRSMSPHEITQRWVVGQPASVSIVACQADHCCTFLPAVWQNIRSNHDEMAESCLSYQGGSGPVSHEFQLRAQALATRVIESMPGKPAGFVGMDWIAGNDPAQDCVIEINPRLTTSYVGIRRMVSENITQRLFAIQNHPIALDVQCESITWDINSMAPSQEVDDCFGP</sequence>